<protein>
    <submittedName>
        <fullName evidence="1">Uncharacterized protein</fullName>
    </submittedName>
</protein>
<comment type="caution">
    <text evidence="1">The sequence shown here is derived from an EMBL/GenBank/DDBJ whole genome shotgun (WGS) entry which is preliminary data.</text>
</comment>
<accession>A0A6P2CDR8</accession>
<sequence>MSAAVEPGDALRVLRALMRTPEIARDAATIQALFVVTDAVQRWEESDYIEKLERSKKDLHDSAVQLRDAVAWLESQRAVGQ</sequence>
<dbReference type="EMBL" id="QRCM01000001">
    <property type="protein sequence ID" value="TXG90663.1"/>
    <property type="molecule type" value="Genomic_DNA"/>
</dbReference>
<dbReference type="AlphaFoldDB" id="A0A6P2CDR8"/>
<reference evidence="1 2" key="1">
    <citation type="submission" date="2018-07" db="EMBL/GenBank/DDBJ databases">
        <title>Genome sequence of Rhodococcus rhodnii ATCC 35071 from Rhodnius prolixus.</title>
        <authorList>
            <person name="Patel V."/>
            <person name="Vogel K.J."/>
        </authorList>
    </citation>
    <scope>NUCLEOTIDE SEQUENCE [LARGE SCALE GENOMIC DNA]</scope>
    <source>
        <strain evidence="1 2">ATCC 35071</strain>
    </source>
</reference>
<name>A0A6P2CDR8_9NOCA</name>
<evidence type="ECO:0000313" key="2">
    <source>
        <dbReference type="Proteomes" id="UP000471120"/>
    </source>
</evidence>
<dbReference type="RefSeq" id="WP_010836648.1">
    <property type="nucleotide sequence ID" value="NZ_QRCM01000001.1"/>
</dbReference>
<gene>
    <name evidence="1" type="ORF">DW322_11125</name>
</gene>
<evidence type="ECO:0000313" key="1">
    <source>
        <dbReference type="EMBL" id="TXG90663.1"/>
    </source>
</evidence>
<organism evidence="1 2">
    <name type="scientific">Rhodococcus rhodnii</name>
    <dbReference type="NCBI Taxonomy" id="38312"/>
    <lineage>
        <taxon>Bacteria</taxon>
        <taxon>Bacillati</taxon>
        <taxon>Actinomycetota</taxon>
        <taxon>Actinomycetes</taxon>
        <taxon>Mycobacteriales</taxon>
        <taxon>Nocardiaceae</taxon>
        <taxon>Rhodococcus</taxon>
    </lineage>
</organism>
<proteinExistence type="predicted"/>
<dbReference type="Proteomes" id="UP000471120">
    <property type="component" value="Unassembled WGS sequence"/>
</dbReference>